<feature type="domain" description="SGNH" evidence="3">
    <location>
        <begin position="414"/>
        <end position="624"/>
    </location>
</feature>
<feature type="transmembrane region" description="Helical" evidence="1">
    <location>
        <begin position="163"/>
        <end position="183"/>
    </location>
</feature>
<dbReference type="PANTHER" id="PTHR23028">
    <property type="entry name" value="ACETYLTRANSFERASE"/>
    <property type="match status" value="1"/>
</dbReference>
<feature type="transmembrane region" description="Helical" evidence="1">
    <location>
        <begin position="134"/>
        <end position="156"/>
    </location>
</feature>
<gene>
    <name evidence="4" type="ORF">CI727_25265</name>
</gene>
<dbReference type="GO" id="GO:0009103">
    <property type="term" value="P:lipopolysaccharide biosynthetic process"/>
    <property type="evidence" value="ECO:0007669"/>
    <property type="project" value="TreeGrafter"/>
</dbReference>
<dbReference type="SUPFAM" id="SSF52266">
    <property type="entry name" value="SGNH hydrolase"/>
    <property type="match status" value="1"/>
</dbReference>
<sequence>MLIKYRPEIDGLRAIAVLLVVIYHAFPSLIPGGFIGVDIFFVISGFLITSILKAEISNSKYSIKEFYRRRIDRLFPALLLVMFSVYIFGWFTLFSDEFMQLGKQLAGGAGFIANIVLYSETGYFNATSATKPFLHLWSLGIEEQFYLLFPVILYFSYKRKLNLVLVVCFLAIISFVLNIFSISENVERTFYLPQYRHWELLLGAVLALLLHGEKGKQPNKWLAVTLTVLSVSVILIAAFVLTSTTPFPGWYALLPVVASVFLIFGLQCDGPIKSILSSKPFVFVGLISYPLYLWHWPLFSLAHIINGSTPPDFIMLGLMVASFVLATLTYWLVERPLKRVKSWKVKTIPMLVLMAIIGIAGYITYAMKGIDSRSNIETSKEVSRQLNGALWQYSKNDNCLTRFKTHLATDLPWWFCSLKHNSEPDVLLLGNSYANHLYPGIAFNKSLKDLNVLSIGISDVTSQVLSPDDKNQYDQLMFIDDIIKNNASIRYIIISGIDPKADDRYIDGLLKRMQTITTHGAKVIIFYPHVRLADDIKACFSRPLKSPKNSCESDLTELNDIQKHMDYLKERVSKVYPNTMYFDVNEAFCDETKCTSVKNGLPMYRDEYKHFSEYGSYQVGNAFSAWAKQHIPEIVR</sequence>
<dbReference type="GO" id="GO:0016747">
    <property type="term" value="F:acyltransferase activity, transferring groups other than amino-acyl groups"/>
    <property type="evidence" value="ECO:0007669"/>
    <property type="project" value="InterPro"/>
</dbReference>
<evidence type="ECO:0000256" key="1">
    <source>
        <dbReference type="SAM" id="Phobius"/>
    </source>
</evidence>
<protein>
    <recommendedName>
        <fullName evidence="6">Acyltransferase</fullName>
    </recommendedName>
</protein>
<evidence type="ECO:0000259" key="2">
    <source>
        <dbReference type="Pfam" id="PF01757"/>
    </source>
</evidence>
<dbReference type="GO" id="GO:0016020">
    <property type="term" value="C:membrane"/>
    <property type="evidence" value="ECO:0007669"/>
    <property type="project" value="TreeGrafter"/>
</dbReference>
<dbReference type="AlphaFoldDB" id="A0AAE5JVT1"/>
<proteinExistence type="predicted"/>
<evidence type="ECO:0000313" key="5">
    <source>
        <dbReference type="Proteomes" id="UP000215313"/>
    </source>
</evidence>
<evidence type="ECO:0000313" key="4">
    <source>
        <dbReference type="EMBL" id="OYG87935.1"/>
    </source>
</evidence>
<feature type="domain" description="Acyltransferase 3" evidence="2">
    <location>
        <begin position="7"/>
        <end position="331"/>
    </location>
</feature>
<accession>A0AAE5JVT1</accession>
<keyword evidence="1" id="KW-1133">Transmembrane helix</keyword>
<dbReference type="EMBL" id="NQBG01000135">
    <property type="protein sequence ID" value="OYG87935.1"/>
    <property type="molecule type" value="Genomic_DNA"/>
</dbReference>
<keyword evidence="1" id="KW-0472">Membrane</keyword>
<keyword evidence="1" id="KW-0812">Transmembrane</keyword>
<comment type="caution">
    <text evidence="4">The sequence shown here is derived from an EMBL/GenBank/DDBJ whole genome shotgun (WGS) entry which is preliminary data.</text>
</comment>
<name>A0AAE5JVT1_SHISO</name>
<dbReference type="Pfam" id="PF01757">
    <property type="entry name" value="Acyl_transf_3"/>
    <property type="match status" value="1"/>
</dbReference>
<feature type="transmembrane region" description="Helical" evidence="1">
    <location>
        <begin position="221"/>
        <end position="241"/>
    </location>
</feature>
<evidence type="ECO:0008006" key="6">
    <source>
        <dbReference type="Google" id="ProtNLM"/>
    </source>
</evidence>
<dbReference type="InterPro" id="IPR002656">
    <property type="entry name" value="Acyl_transf_3_dom"/>
</dbReference>
<dbReference type="Pfam" id="PF19040">
    <property type="entry name" value="SGNH"/>
    <property type="match status" value="1"/>
</dbReference>
<feature type="transmembrane region" description="Helical" evidence="1">
    <location>
        <begin position="195"/>
        <end position="212"/>
    </location>
</feature>
<dbReference type="Proteomes" id="UP000215313">
    <property type="component" value="Unassembled WGS sequence"/>
</dbReference>
<feature type="transmembrane region" description="Helical" evidence="1">
    <location>
        <begin position="247"/>
        <end position="268"/>
    </location>
</feature>
<organism evidence="4 5">
    <name type="scientific">Shigella sonnei</name>
    <dbReference type="NCBI Taxonomy" id="624"/>
    <lineage>
        <taxon>Bacteria</taxon>
        <taxon>Pseudomonadati</taxon>
        <taxon>Pseudomonadota</taxon>
        <taxon>Gammaproteobacteria</taxon>
        <taxon>Enterobacterales</taxon>
        <taxon>Enterobacteriaceae</taxon>
        <taxon>Shigella</taxon>
    </lineage>
</organism>
<feature type="transmembrane region" description="Helical" evidence="1">
    <location>
        <begin position="35"/>
        <end position="54"/>
    </location>
</feature>
<dbReference type="InterPro" id="IPR050879">
    <property type="entry name" value="Acyltransferase_3"/>
</dbReference>
<dbReference type="InterPro" id="IPR043968">
    <property type="entry name" value="SGNH"/>
</dbReference>
<feature type="transmembrane region" description="Helical" evidence="1">
    <location>
        <begin position="12"/>
        <end position="29"/>
    </location>
</feature>
<feature type="transmembrane region" description="Helical" evidence="1">
    <location>
        <begin position="74"/>
        <end position="93"/>
    </location>
</feature>
<dbReference type="RefSeq" id="WP_094312801.1">
    <property type="nucleotide sequence ID" value="NZ_NQBG01000135.1"/>
</dbReference>
<feature type="transmembrane region" description="Helical" evidence="1">
    <location>
        <begin position="345"/>
        <end position="365"/>
    </location>
</feature>
<feature type="transmembrane region" description="Helical" evidence="1">
    <location>
        <begin position="313"/>
        <end position="333"/>
    </location>
</feature>
<evidence type="ECO:0000259" key="3">
    <source>
        <dbReference type="Pfam" id="PF19040"/>
    </source>
</evidence>
<reference evidence="4 5" key="1">
    <citation type="submission" date="2017-08" db="EMBL/GenBank/DDBJ databases">
        <authorList>
            <person name="Fouts D."/>
            <person name="Sutton G."/>
            <person name="Nguyen K."/>
            <person name="Thamlikitkul V."/>
        </authorList>
    </citation>
    <scope>NUCLEOTIDE SEQUENCE [LARGE SCALE GENOMIC DNA]</scope>
    <source>
        <strain evidence="4 5">ECH+15</strain>
    </source>
</reference>
<dbReference type="PANTHER" id="PTHR23028:SF53">
    <property type="entry name" value="ACYL_TRANSF_3 DOMAIN-CONTAINING PROTEIN"/>
    <property type="match status" value="1"/>
</dbReference>
<feature type="transmembrane region" description="Helical" evidence="1">
    <location>
        <begin position="280"/>
        <end position="301"/>
    </location>
</feature>